<keyword evidence="1" id="KW-1133">Transmembrane helix</keyword>
<name>A0AA42CQN4_9SPHN</name>
<comment type="caution">
    <text evidence="2">The sequence shown here is derived from an EMBL/GenBank/DDBJ whole genome shotgun (WGS) entry which is preliminary data.</text>
</comment>
<reference evidence="2" key="1">
    <citation type="submission" date="2022-06" db="EMBL/GenBank/DDBJ databases">
        <title>Sphingomonas sp. nov. isolated from rhizosphere soil of tomato.</title>
        <authorList>
            <person name="Dong H."/>
            <person name="Gao R."/>
        </authorList>
    </citation>
    <scope>NUCLEOTIDE SEQUENCE</scope>
    <source>
        <strain evidence="2">MMSM24</strain>
    </source>
</reference>
<feature type="transmembrane region" description="Helical" evidence="1">
    <location>
        <begin position="195"/>
        <end position="220"/>
    </location>
</feature>
<dbReference type="EMBL" id="JANFAV010000007">
    <property type="protein sequence ID" value="MCW6535504.1"/>
    <property type="molecule type" value="Genomic_DNA"/>
</dbReference>
<feature type="transmembrane region" description="Helical" evidence="1">
    <location>
        <begin position="56"/>
        <end position="79"/>
    </location>
</feature>
<dbReference type="AlphaFoldDB" id="A0AA42CQN4"/>
<feature type="transmembrane region" description="Helical" evidence="1">
    <location>
        <begin position="149"/>
        <end position="174"/>
    </location>
</feature>
<keyword evidence="1" id="KW-0812">Transmembrane</keyword>
<dbReference type="Proteomes" id="UP001165565">
    <property type="component" value="Unassembled WGS sequence"/>
</dbReference>
<sequence length="270" mass="28162">MMIRIGTVWDRTCEVIAGRAGLLAWLAGLFLFLPSLLQTILRFVAASGGAGGGLRVLAALVGLAVLVLAIWGVLAMTAMASDPAVDRHQAIAIARRRLPAGIGVLLVAMLVTVIVVAVPMTWLLAGNVDMTKLQQGAPPVIDPSRAGSAMIGFLILAIAALWVSARLVPLFAVVTNERRGLGAFARAFALTRGSTLKLLGVMVLYAIVAVVLLTAVTWVFGSVGQIVFGRTGAFLLVALATSVLTAGFSVVQAVFSAQFYGAAREQLDRA</sequence>
<gene>
    <name evidence="2" type="ORF">NEE01_12010</name>
</gene>
<proteinExistence type="predicted"/>
<organism evidence="2 3">
    <name type="scientific">Sphingomonas lycopersici</name>
    <dbReference type="NCBI Taxonomy" id="2951807"/>
    <lineage>
        <taxon>Bacteria</taxon>
        <taxon>Pseudomonadati</taxon>
        <taxon>Pseudomonadota</taxon>
        <taxon>Alphaproteobacteria</taxon>
        <taxon>Sphingomonadales</taxon>
        <taxon>Sphingomonadaceae</taxon>
        <taxon>Sphingomonas</taxon>
    </lineage>
</organism>
<feature type="transmembrane region" description="Helical" evidence="1">
    <location>
        <begin position="100"/>
        <end position="125"/>
    </location>
</feature>
<feature type="transmembrane region" description="Helical" evidence="1">
    <location>
        <begin position="21"/>
        <end position="44"/>
    </location>
</feature>
<feature type="transmembrane region" description="Helical" evidence="1">
    <location>
        <begin position="232"/>
        <end position="255"/>
    </location>
</feature>
<evidence type="ECO:0000313" key="2">
    <source>
        <dbReference type="EMBL" id="MCW6535504.1"/>
    </source>
</evidence>
<accession>A0AA42CQN4</accession>
<keyword evidence="1" id="KW-0472">Membrane</keyword>
<evidence type="ECO:0008006" key="4">
    <source>
        <dbReference type="Google" id="ProtNLM"/>
    </source>
</evidence>
<protein>
    <recommendedName>
        <fullName evidence="4">Glycerophosphoryl diester phosphodiesterase membrane domain-containing protein</fullName>
    </recommendedName>
</protein>
<evidence type="ECO:0000313" key="3">
    <source>
        <dbReference type="Proteomes" id="UP001165565"/>
    </source>
</evidence>
<keyword evidence="3" id="KW-1185">Reference proteome</keyword>
<evidence type="ECO:0000256" key="1">
    <source>
        <dbReference type="SAM" id="Phobius"/>
    </source>
</evidence>